<gene>
    <name evidence="2" type="primary">rnb</name>
    <name evidence="2" type="ordered locus">TPEGAU_0805</name>
</gene>
<dbReference type="Pfam" id="PF23161">
    <property type="entry name" value="HTH_RNase_II"/>
    <property type="match status" value="1"/>
</dbReference>
<dbReference type="EC" id="3.1.13.1" evidence="2"/>
<dbReference type="InterPro" id="IPR001900">
    <property type="entry name" value="RNase_II/R"/>
</dbReference>
<dbReference type="PANTHER" id="PTHR23355:SF42">
    <property type="entry name" value="RIBONUCLEASE II, CHLOROPLASTIC_MITOCHONDRIAL"/>
    <property type="match status" value="1"/>
</dbReference>
<organism evidence="2 3">
    <name type="scientific">Treponema pallidum subsp. pertenue (strain Gauthier)</name>
    <dbReference type="NCBI Taxonomy" id="491080"/>
    <lineage>
        <taxon>Bacteria</taxon>
        <taxon>Pseudomonadati</taxon>
        <taxon>Spirochaetota</taxon>
        <taxon>Spirochaetia</taxon>
        <taxon>Spirochaetales</taxon>
        <taxon>Treponemataceae</taxon>
        <taxon>Treponema</taxon>
    </lineage>
</organism>
<evidence type="ECO:0000313" key="3">
    <source>
        <dbReference type="Proteomes" id="UP000008192"/>
    </source>
</evidence>
<dbReference type="EMBL" id="CP002376">
    <property type="protein sequence ID" value="AEZ60073.1"/>
    <property type="molecule type" value="Genomic_DNA"/>
</dbReference>
<dbReference type="KEGG" id="tpg:TPEGAU_0805"/>
<dbReference type="GO" id="GO:0006402">
    <property type="term" value="P:mRNA catabolic process"/>
    <property type="evidence" value="ECO:0007669"/>
    <property type="project" value="TreeGrafter"/>
</dbReference>
<accession>A0AAU8Q862</accession>
<dbReference type="AlphaFoldDB" id="A0AAU8Q862"/>
<evidence type="ECO:0000313" key="2">
    <source>
        <dbReference type="EMBL" id="AEZ60073.1"/>
    </source>
</evidence>
<dbReference type="GO" id="GO:0008859">
    <property type="term" value="F:exoribonuclease II activity"/>
    <property type="evidence" value="ECO:0007669"/>
    <property type="project" value="UniProtKB-EC"/>
</dbReference>
<dbReference type="Gene3D" id="2.40.50.140">
    <property type="entry name" value="Nucleic acid-binding proteins"/>
    <property type="match status" value="1"/>
</dbReference>
<dbReference type="Proteomes" id="UP000008192">
    <property type="component" value="Chromosome"/>
</dbReference>
<dbReference type="InterPro" id="IPR036388">
    <property type="entry name" value="WH-like_DNA-bd_sf"/>
</dbReference>
<feature type="domain" description="RNB" evidence="1">
    <location>
        <begin position="273"/>
        <end position="570"/>
    </location>
</feature>
<keyword evidence="2" id="KW-0378">Hydrolase</keyword>
<dbReference type="GO" id="GO:0003723">
    <property type="term" value="F:RNA binding"/>
    <property type="evidence" value="ECO:0007669"/>
    <property type="project" value="InterPro"/>
</dbReference>
<evidence type="ECO:0000259" key="1">
    <source>
        <dbReference type="SMART" id="SM00955"/>
    </source>
</evidence>
<reference evidence="3" key="1">
    <citation type="journal article" date="2012" name="PLoS Negl. Trop. Dis.">
        <title>Whole genome sequences of three Treponema pallidum ssp. pertenue strains: yaws and syphilis treponemes differ in less than 0.2% of the genome sequence.</title>
        <authorList>
            <person name="Cejkova D."/>
            <person name="Zobanikova M."/>
            <person name="Chen L."/>
            <person name="Pospisilova P."/>
            <person name="Strouhal M."/>
            <person name="Qin X."/>
            <person name="Mikalova L."/>
            <person name="Norris S.J."/>
            <person name="Muzny D.M."/>
            <person name="Gibbs R.A."/>
            <person name="Fulton L.L."/>
            <person name="Sodergren E."/>
            <person name="Weinstock G.M."/>
            <person name="Smajs D."/>
        </authorList>
    </citation>
    <scope>NUCLEOTIDE SEQUENCE [LARGE SCALE GENOMIC DNA]</scope>
    <source>
        <strain evidence="3">Gauthier</strain>
    </source>
</reference>
<sequence length="700" mass="77926">MELHVGSPVLYRKRPACVHAIERGKDAKITIETEHGLRRVRVKDVLLLHPGTVSSLVELLSASHIARISEESVQDAREFFGTEAPSFFELAELLWGASAAQSWAYWEQSVQSAYFVCNEPAAAVRIRSQQECASCAVQEEKKEARQALKQAFIQELRRVARSARNMAPTAQEGMHRVHVSQVNEQFTPFLQEIEAFALGHANRCKILQCALGCEHREQAHEILLHFGFWPVYRNPYPDRLCPLFLSPAHVSGSDGERAAQQDVHTHRCVTQARTDCTHLAAYAIDGEGTRDPDDAISFDGTYFWIHVASPAELVLPDSHADACARTRGASLYLPEGAVRMLSDVVVDTCALARDAVSPALSFKILLDEHGDISCVHVLRSMVRVTRLSYAEADSQRDTPALQPLFDFARNNIARRKGRGAVDICFPDVHMRVDFPVQETGQAGKEMNAGDVPDTQGKVPRVHIEAQQSYESMSMVREFMLLAGEAAARFAFLHNLAFPYVSQERPQLPVQLPAGLAGEYKKRRAMKARRVSTTAAVHAALGLSQYSQVTSPLRRYVDLLAHQQLLACIDHAYAKAPAVGSAQTNETLALKLAQADEAARQATQAERVSRRHWTLVYFLMHPHTRYEAIVLEPLQPRAHVWLPAVALEADVALGRQAQFNERVMLRVVRVRLATLEVHFSVCEHCHHGVTQAVEGEAEQPS</sequence>
<dbReference type="SMART" id="SM00955">
    <property type="entry name" value="RNB"/>
    <property type="match status" value="1"/>
</dbReference>
<protein>
    <submittedName>
        <fullName evidence="2">Exoribonuclease II</fullName>
        <ecNumber evidence="2">3.1.13.1</ecNumber>
    </submittedName>
</protein>
<dbReference type="InterPro" id="IPR012340">
    <property type="entry name" value="NA-bd_OB-fold"/>
</dbReference>
<dbReference type="InterPro" id="IPR050180">
    <property type="entry name" value="RNR_Ribonuclease"/>
</dbReference>
<dbReference type="GO" id="GO:0000932">
    <property type="term" value="C:P-body"/>
    <property type="evidence" value="ECO:0007669"/>
    <property type="project" value="TreeGrafter"/>
</dbReference>
<name>A0AAU8Q862_TREPG</name>
<dbReference type="InterPro" id="IPR056404">
    <property type="entry name" value="HTH_RNase_II"/>
</dbReference>
<dbReference type="PANTHER" id="PTHR23355">
    <property type="entry name" value="RIBONUCLEASE"/>
    <property type="match status" value="1"/>
</dbReference>
<dbReference type="RefSeq" id="WP_014342589.1">
    <property type="nucleotide sequence ID" value="NC_016843.1"/>
</dbReference>
<dbReference type="SUPFAM" id="SSF50249">
    <property type="entry name" value="Nucleic acid-binding proteins"/>
    <property type="match status" value="1"/>
</dbReference>
<dbReference type="Gene3D" id="1.10.10.10">
    <property type="entry name" value="Winged helix-like DNA-binding domain superfamily/Winged helix DNA-binding domain"/>
    <property type="match status" value="1"/>
</dbReference>
<proteinExistence type="predicted"/>
<dbReference type="Pfam" id="PF00773">
    <property type="entry name" value="RNB"/>
    <property type="match status" value="2"/>
</dbReference>